<sequence length="64" mass="6899">MGHFSVLLTIRKCTTAALFSAPRRGGTSRRIESVPAAITAKVSFFMARKSSLQLYLAGSEPLKA</sequence>
<name>Q88KE8_PSEPK</name>
<reference evidence="1 2" key="1">
    <citation type="journal article" date="2002" name="Environ. Microbiol.">
        <title>Complete genome sequence and comparative analysis of the metabolically versatile Pseudomonas putida KT2440.</title>
        <authorList>
            <person name="Nelson K.E."/>
            <person name="Weinel C."/>
            <person name="Paulsen I.T."/>
            <person name="Dodson R.J."/>
            <person name="Hilbert H."/>
            <person name="Martins dos Santos V.A."/>
            <person name="Fouts D.E."/>
            <person name="Gill S.R."/>
            <person name="Pop M."/>
            <person name="Holmes M."/>
            <person name="Brinkac L."/>
            <person name="Beanan M."/>
            <person name="DeBoy R.T."/>
            <person name="Daugherty S."/>
            <person name="Kolonay J."/>
            <person name="Madupu R."/>
            <person name="Nelson W."/>
            <person name="White O."/>
            <person name="Peterson J."/>
            <person name="Khouri H."/>
            <person name="Hance I."/>
            <person name="Chris Lee P."/>
            <person name="Holtzapple E."/>
            <person name="Scanlan D."/>
            <person name="Tran K."/>
            <person name="Moazzez A."/>
            <person name="Utterback T."/>
            <person name="Rizzo M."/>
            <person name="Lee K."/>
            <person name="Kosack D."/>
            <person name="Moestl D."/>
            <person name="Wedler H."/>
            <person name="Lauber J."/>
            <person name="Stjepandic D."/>
            <person name="Hoheisel J."/>
            <person name="Straetz M."/>
            <person name="Heim S."/>
            <person name="Kiewitz C."/>
            <person name="Eisen J.A."/>
            <person name="Timmis K.N."/>
            <person name="Dusterhoft A."/>
            <person name="Tummler B."/>
            <person name="Fraser C.M."/>
        </authorList>
    </citation>
    <scope>NUCLEOTIDE SEQUENCE [LARGE SCALE GENOMIC DNA]</scope>
    <source>
        <strain evidence="2">ATCC 47054 / DSM 6125 / CFBP 8728 / NCIMB 11950 / KT2440</strain>
    </source>
</reference>
<gene>
    <name evidence="1" type="ordered locus">PP_2342</name>
</gene>
<accession>Q88KE8</accession>
<protein>
    <submittedName>
        <fullName evidence="1">Uncharacterized protein</fullName>
    </submittedName>
</protein>
<dbReference type="EMBL" id="AE015451">
    <property type="protein sequence ID" value="AAN67955.1"/>
    <property type="molecule type" value="Genomic_DNA"/>
</dbReference>
<dbReference type="KEGG" id="ppu:PP_2342"/>
<dbReference type="HOGENOM" id="CLU_2864481_0_0_6"/>
<organism evidence="1 2">
    <name type="scientific">Pseudomonas putida (strain ATCC 47054 / DSM 6125 / CFBP 8728 / NCIMB 11950 / KT2440)</name>
    <dbReference type="NCBI Taxonomy" id="160488"/>
    <lineage>
        <taxon>Bacteria</taxon>
        <taxon>Pseudomonadati</taxon>
        <taxon>Pseudomonadota</taxon>
        <taxon>Gammaproteobacteria</taxon>
        <taxon>Pseudomonadales</taxon>
        <taxon>Pseudomonadaceae</taxon>
        <taxon>Pseudomonas</taxon>
    </lineage>
</organism>
<evidence type="ECO:0000313" key="1">
    <source>
        <dbReference type="EMBL" id="AAN67955.1"/>
    </source>
</evidence>
<evidence type="ECO:0000313" key="2">
    <source>
        <dbReference type="Proteomes" id="UP000000556"/>
    </source>
</evidence>
<keyword evidence="2" id="KW-1185">Reference proteome</keyword>
<dbReference type="Proteomes" id="UP000000556">
    <property type="component" value="Chromosome"/>
</dbReference>
<dbReference type="AlphaFoldDB" id="Q88KE8"/>
<proteinExistence type="predicted"/>
<dbReference type="BioCyc" id="PPUT160488:G1G01-2504-MONOMER"/>
<reference evidence="1 2" key="2">
    <citation type="journal article" date="2016" name="Environ. Microbiol.">
        <title>The revisited genome of Pseudomonas putida KT2440 enlightens its value as a robust metabolic chassis.</title>
        <authorList>
            <person name="Belda E."/>
            <person name="van Heck R.G."/>
            <person name="Lopez-Sanchez M.J."/>
            <person name="Cruveiller S."/>
            <person name="Barbe V."/>
            <person name="Fraser C."/>
            <person name="Klenk H.P."/>
            <person name="Petersen J."/>
            <person name="Morgat A."/>
            <person name="Nikel P.I."/>
            <person name="Vallenet D."/>
            <person name="Rouy Z."/>
            <person name="Sekowska A."/>
            <person name="Martins Dos Santos V.A."/>
            <person name="de Lorenzo V."/>
            <person name="Danchin A."/>
            <person name="Medigue C."/>
        </authorList>
    </citation>
    <scope>NUCLEOTIDE SEQUENCE [LARGE SCALE GENOMIC DNA]</scope>
    <source>
        <strain evidence="2">ATCC 47054 / DSM 6125 / CFBP 8728 / NCIMB 11950 / KT2440</strain>
    </source>
</reference>
<dbReference type="STRING" id="160488.PP_2342"/>
<dbReference type="PaxDb" id="160488-PP_2342"/>